<feature type="transmembrane region" description="Helical" evidence="6">
    <location>
        <begin position="112"/>
        <end position="131"/>
    </location>
</feature>
<dbReference type="AlphaFoldDB" id="A0A2N3LAZ4"/>
<feature type="transmembrane region" description="Helical" evidence="6">
    <location>
        <begin position="200"/>
        <end position="221"/>
    </location>
</feature>
<feature type="transmembrane region" description="Helical" evidence="6">
    <location>
        <begin position="336"/>
        <end position="358"/>
    </location>
</feature>
<keyword evidence="5 6" id="KW-0472">Membrane</keyword>
<organism evidence="8 9">
    <name type="scientific">Thalassospira lohafexi</name>
    <dbReference type="NCBI Taxonomy" id="744227"/>
    <lineage>
        <taxon>Bacteria</taxon>
        <taxon>Pseudomonadati</taxon>
        <taxon>Pseudomonadota</taxon>
        <taxon>Alphaproteobacteria</taxon>
        <taxon>Rhodospirillales</taxon>
        <taxon>Thalassospiraceae</taxon>
        <taxon>Thalassospira</taxon>
    </lineage>
</organism>
<evidence type="ECO:0000256" key="6">
    <source>
        <dbReference type="SAM" id="Phobius"/>
    </source>
</evidence>
<dbReference type="InterPro" id="IPR036259">
    <property type="entry name" value="MFS_trans_sf"/>
</dbReference>
<dbReference type="InterPro" id="IPR011701">
    <property type="entry name" value="MFS"/>
</dbReference>
<feature type="transmembrane region" description="Helical" evidence="6">
    <location>
        <begin position="300"/>
        <end position="324"/>
    </location>
</feature>
<sequence length="490" mass="50906">MPDQEKTPSKNSVACDIPPRLWLIASVIGAGAFLAMMDSTVINLAVGQIDSKFPLRSDAMPIDDRVGSSGLWSELLPELSPGTLTVSSYLLAMAVSLPLTGWLGNRFGNARLWVITLVTFLGGSIMCAVAPDAVALIAGRIGQGLSAGIMIPAGQALLGRMAGPRQLGRIMGSVGFAVALGPALGPAIGGWLVETFSWRWIFWLNMPVGALALVGSFLLSANEPKQADYNAHFDARGYLLLATGLLLALTGAILVQEPSHMDLAAGMIAVGTVTLVCFFKRTPSCGRCLVDPSLMEVACFRAGFFASGLTAMNMYGGLLFLSVFFETQTGLGLSQIGGLLFSMGTGAALALPVCGMLCDRFGAGAVLLSGSGLLLLNTVALMFSENGSFIMLAILLALRGAGLALTQMPAVTGAYVSVDKGRMGDAATLINLVQRAGACIGVAVIATLTAWGGLPDMLSGLVFLLLLAVAMTLPALQMMRAENRVGSVRL</sequence>
<keyword evidence="3 6" id="KW-0812">Transmembrane</keyword>
<evidence type="ECO:0000313" key="8">
    <source>
        <dbReference type="EMBL" id="PKR60001.1"/>
    </source>
</evidence>
<keyword evidence="2" id="KW-0813">Transport</keyword>
<feature type="transmembrane region" description="Helical" evidence="6">
    <location>
        <begin position="389"/>
        <end position="411"/>
    </location>
</feature>
<feature type="transmembrane region" description="Helical" evidence="6">
    <location>
        <begin position="21"/>
        <end position="46"/>
    </location>
</feature>
<feature type="transmembrane region" description="Helical" evidence="6">
    <location>
        <begin position="137"/>
        <end position="158"/>
    </location>
</feature>
<dbReference type="SUPFAM" id="SSF103473">
    <property type="entry name" value="MFS general substrate transporter"/>
    <property type="match status" value="1"/>
</dbReference>
<evidence type="ECO:0000256" key="4">
    <source>
        <dbReference type="ARBA" id="ARBA00022989"/>
    </source>
</evidence>
<feature type="transmembrane region" description="Helical" evidence="6">
    <location>
        <begin position="86"/>
        <end position="105"/>
    </location>
</feature>
<feature type="transmembrane region" description="Helical" evidence="6">
    <location>
        <begin position="457"/>
        <end position="476"/>
    </location>
</feature>
<dbReference type="InterPro" id="IPR020846">
    <property type="entry name" value="MFS_dom"/>
</dbReference>
<reference evidence="8 9" key="1">
    <citation type="submission" date="2017-09" db="EMBL/GenBank/DDBJ databases">
        <title>Biodiversity and function of Thalassospira species in the particle-attached aromatic-hydrocarbon-degrading consortia from the surface seawater of the China South Sea.</title>
        <authorList>
            <person name="Dong C."/>
            <person name="Lai Q."/>
            <person name="Shao Z."/>
        </authorList>
    </citation>
    <scope>NUCLEOTIDE SEQUENCE [LARGE SCALE GENOMIC DNA]</scope>
    <source>
        <strain evidence="8 9">139Z-12</strain>
    </source>
</reference>
<comment type="caution">
    <text evidence="8">The sequence shown here is derived from an EMBL/GenBank/DDBJ whole genome shotgun (WGS) entry which is preliminary data.</text>
</comment>
<evidence type="ECO:0000256" key="3">
    <source>
        <dbReference type="ARBA" id="ARBA00022692"/>
    </source>
</evidence>
<proteinExistence type="predicted"/>
<name>A0A2N3LAZ4_9PROT</name>
<accession>A0A2N3LAZ4</accession>
<feature type="domain" description="Major facilitator superfamily (MFS) profile" evidence="7">
    <location>
        <begin position="24"/>
        <end position="477"/>
    </location>
</feature>
<dbReference type="RefSeq" id="WP_101299143.1">
    <property type="nucleotide sequence ID" value="NZ_NXGX01000001.1"/>
</dbReference>
<keyword evidence="4 6" id="KW-1133">Transmembrane helix</keyword>
<dbReference type="GO" id="GO:0022857">
    <property type="term" value="F:transmembrane transporter activity"/>
    <property type="evidence" value="ECO:0007669"/>
    <property type="project" value="InterPro"/>
</dbReference>
<dbReference type="PANTHER" id="PTHR42718">
    <property type="entry name" value="MAJOR FACILITATOR SUPERFAMILY MULTIDRUG TRANSPORTER MFSC"/>
    <property type="match status" value="1"/>
</dbReference>
<feature type="transmembrane region" description="Helical" evidence="6">
    <location>
        <begin position="233"/>
        <end position="255"/>
    </location>
</feature>
<dbReference type="EMBL" id="NXGX01000001">
    <property type="protein sequence ID" value="PKR60001.1"/>
    <property type="molecule type" value="Genomic_DNA"/>
</dbReference>
<dbReference type="Proteomes" id="UP000233332">
    <property type="component" value="Unassembled WGS sequence"/>
</dbReference>
<evidence type="ECO:0000256" key="1">
    <source>
        <dbReference type="ARBA" id="ARBA00004141"/>
    </source>
</evidence>
<evidence type="ECO:0000256" key="2">
    <source>
        <dbReference type="ARBA" id="ARBA00022448"/>
    </source>
</evidence>
<gene>
    <name evidence="8" type="ORF">COO92_01105</name>
</gene>
<dbReference type="Gene3D" id="1.20.1250.20">
    <property type="entry name" value="MFS general substrate transporter like domains"/>
    <property type="match status" value="2"/>
</dbReference>
<keyword evidence="9" id="KW-1185">Reference proteome</keyword>
<protein>
    <submittedName>
        <fullName evidence="8">MFS transporter</fullName>
    </submittedName>
</protein>
<evidence type="ECO:0000256" key="5">
    <source>
        <dbReference type="ARBA" id="ARBA00023136"/>
    </source>
</evidence>
<comment type="subcellular location">
    <subcellularLocation>
        <location evidence="1">Membrane</location>
        <topology evidence="1">Multi-pass membrane protein</topology>
    </subcellularLocation>
</comment>
<evidence type="ECO:0000259" key="7">
    <source>
        <dbReference type="PROSITE" id="PS50850"/>
    </source>
</evidence>
<feature type="transmembrane region" description="Helical" evidence="6">
    <location>
        <begin position="432"/>
        <end position="451"/>
    </location>
</feature>
<dbReference type="PROSITE" id="PS50850">
    <property type="entry name" value="MFS"/>
    <property type="match status" value="1"/>
</dbReference>
<dbReference type="PANTHER" id="PTHR42718:SF9">
    <property type="entry name" value="MAJOR FACILITATOR SUPERFAMILY MULTIDRUG TRANSPORTER MFSC"/>
    <property type="match status" value="1"/>
</dbReference>
<feature type="transmembrane region" description="Helical" evidence="6">
    <location>
        <begin position="261"/>
        <end position="279"/>
    </location>
</feature>
<dbReference type="GO" id="GO:0016020">
    <property type="term" value="C:membrane"/>
    <property type="evidence" value="ECO:0007669"/>
    <property type="project" value="UniProtKB-SubCell"/>
</dbReference>
<dbReference type="Pfam" id="PF07690">
    <property type="entry name" value="MFS_1"/>
    <property type="match status" value="1"/>
</dbReference>
<evidence type="ECO:0000313" key="9">
    <source>
        <dbReference type="Proteomes" id="UP000233332"/>
    </source>
</evidence>
<feature type="transmembrane region" description="Helical" evidence="6">
    <location>
        <begin position="365"/>
        <end position="383"/>
    </location>
</feature>
<feature type="transmembrane region" description="Helical" evidence="6">
    <location>
        <begin position="170"/>
        <end position="188"/>
    </location>
</feature>